<protein>
    <recommendedName>
        <fullName evidence="4">FeoB-associated Cys-rich membrane protein</fullName>
    </recommendedName>
</protein>
<reference evidence="2 3" key="1">
    <citation type="submission" date="2014-05" db="EMBL/GenBank/DDBJ databases">
        <title>Genome Sequence of Flavobacterium sp. EM1321.</title>
        <authorList>
            <person name="Shin S.-K."/>
            <person name="Yi H."/>
        </authorList>
    </citation>
    <scope>NUCLEOTIDE SEQUENCE [LARGE SCALE GENOMIC DNA]</scope>
    <source>
        <strain evidence="2 3">EM1321</strain>
    </source>
</reference>
<dbReference type="EMBL" id="JNCA01000001">
    <property type="protein sequence ID" value="KDN56546.1"/>
    <property type="molecule type" value="Genomic_DNA"/>
</dbReference>
<name>A0A066WRV8_9FLAO</name>
<keyword evidence="3" id="KW-1185">Reference proteome</keyword>
<evidence type="ECO:0000256" key="1">
    <source>
        <dbReference type="SAM" id="Phobius"/>
    </source>
</evidence>
<evidence type="ECO:0000313" key="2">
    <source>
        <dbReference type="EMBL" id="KDN56546.1"/>
    </source>
</evidence>
<dbReference type="AlphaFoldDB" id="A0A066WRV8"/>
<evidence type="ECO:0008006" key="4">
    <source>
        <dbReference type="Google" id="ProtNLM"/>
    </source>
</evidence>
<keyword evidence="1" id="KW-1133">Transmembrane helix</keyword>
<sequence length="41" mass="4603">MFQEIIAFLILGLAIVFLFKKFILKNKKKDKNCGGGDCGCH</sequence>
<dbReference type="eggNOG" id="ENOG5030YUF">
    <property type="taxonomic scope" value="Bacteria"/>
</dbReference>
<evidence type="ECO:0000313" key="3">
    <source>
        <dbReference type="Proteomes" id="UP000027064"/>
    </source>
</evidence>
<gene>
    <name evidence="2" type="ORF">FEM21_00490</name>
</gene>
<feature type="transmembrane region" description="Helical" evidence="1">
    <location>
        <begin position="6"/>
        <end position="23"/>
    </location>
</feature>
<organism evidence="2 3">
    <name type="scientific">Flavobacterium seoulense</name>
    <dbReference type="NCBI Taxonomy" id="1492738"/>
    <lineage>
        <taxon>Bacteria</taxon>
        <taxon>Pseudomonadati</taxon>
        <taxon>Bacteroidota</taxon>
        <taxon>Flavobacteriia</taxon>
        <taxon>Flavobacteriales</taxon>
        <taxon>Flavobacteriaceae</taxon>
        <taxon>Flavobacterium</taxon>
    </lineage>
</organism>
<dbReference type="Proteomes" id="UP000027064">
    <property type="component" value="Unassembled WGS sequence"/>
</dbReference>
<accession>A0A066WRV8</accession>
<comment type="caution">
    <text evidence="2">The sequence shown here is derived from an EMBL/GenBank/DDBJ whole genome shotgun (WGS) entry which is preliminary data.</text>
</comment>
<dbReference type="STRING" id="1492738.FEM21_00490"/>
<proteinExistence type="predicted"/>
<keyword evidence="1" id="KW-0812">Transmembrane</keyword>
<keyword evidence="1" id="KW-0472">Membrane</keyword>